<name>A0A6J4IYQ4_9PROT</name>
<organism evidence="2">
    <name type="scientific">uncultured Acetobacteraceae bacterium</name>
    <dbReference type="NCBI Taxonomy" id="169975"/>
    <lineage>
        <taxon>Bacteria</taxon>
        <taxon>Pseudomonadati</taxon>
        <taxon>Pseudomonadota</taxon>
        <taxon>Alphaproteobacteria</taxon>
        <taxon>Acetobacterales</taxon>
        <taxon>Acetobacteraceae</taxon>
        <taxon>environmental samples</taxon>
    </lineage>
</organism>
<feature type="region of interest" description="Disordered" evidence="1">
    <location>
        <begin position="1"/>
        <end position="89"/>
    </location>
</feature>
<dbReference type="EMBL" id="CADCTL010000187">
    <property type="protein sequence ID" value="CAA9263005.1"/>
    <property type="molecule type" value="Genomic_DNA"/>
</dbReference>
<reference evidence="2" key="1">
    <citation type="submission" date="2020-02" db="EMBL/GenBank/DDBJ databases">
        <authorList>
            <person name="Meier V. D."/>
        </authorList>
    </citation>
    <scope>NUCLEOTIDE SEQUENCE</scope>
    <source>
        <strain evidence="2">AVDCRST_MAG04</strain>
    </source>
</reference>
<gene>
    <name evidence="2" type="ORF">AVDCRST_MAG04-2713</name>
</gene>
<proteinExistence type="predicted"/>
<feature type="region of interest" description="Disordered" evidence="1">
    <location>
        <begin position="172"/>
        <end position="209"/>
    </location>
</feature>
<sequence length="313" mass="33504">ERHRRPGAHGRRRPGPDGRRGRTRGAGAAGLHANPRLLGRSVAPGAARPRDHRLRARAAPDAAGDRVRAADRAPRPLPGQHDSAAARHRHAQLPARHGRAGAGHPDAPALRRAALVVHRHRAGGAGLLHRHEPRRGGGLRRRAREHAHHADHRRLLRLPLRAACGGHLRRARGGHLQRHPGADPGVRAAHHPRGGERDPRSPQPRLRGCGAGLRRRRLHRGAGPRAGQRAGADLRVRDLAHFSVHDPGVGPVLPRPRHQAAGAGMGADAEHAPHGDLRAALGGGAAGGVHLRHLHLLQPAERWPAAGDGRERI</sequence>
<dbReference type="AlphaFoldDB" id="A0A6J4IYQ4"/>
<evidence type="ECO:0000256" key="1">
    <source>
        <dbReference type="SAM" id="MobiDB-lite"/>
    </source>
</evidence>
<feature type="compositionally biased region" description="Basic residues" evidence="1">
    <location>
        <begin position="1"/>
        <end position="13"/>
    </location>
</feature>
<evidence type="ECO:0000313" key="2">
    <source>
        <dbReference type="EMBL" id="CAA9263005.1"/>
    </source>
</evidence>
<feature type="compositionally biased region" description="Basic and acidic residues" evidence="1">
    <location>
        <begin position="63"/>
        <end position="74"/>
    </location>
</feature>
<feature type="non-terminal residue" evidence="2">
    <location>
        <position position="1"/>
    </location>
</feature>
<feature type="non-terminal residue" evidence="2">
    <location>
        <position position="313"/>
    </location>
</feature>
<accession>A0A6J4IYQ4</accession>
<protein>
    <submittedName>
        <fullName evidence="2">ABC transporter, permease protein 2 (Cluster 5, nickel/peptides/opines)</fullName>
    </submittedName>
</protein>